<dbReference type="InterPro" id="IPR000073">
    <property type="entry name" value="AB_hydrolase_1"/>
</dbReference>
<evidence type="ECO:0000259" key="2">
    <source>
        <dbReference type="Pfam" id="PF00561"/>
    </source>
</evidence>
<organism evidence="3 4">
    <name type="scientific">Vasconcelosia minhoensis LEGE 07310</name>
    <dbReference type="NCBI Taxonomy" id="915328"/>
    <lineage>
        <taxon>Bacteria</taxon>
        <taxon>Bacillati</taxon>
        <taxon>Cyanobacteriota</taxon>
        <taxon>Cyanophyceae</taxon>
        <taxon>Nodosilineales</taxon>
        <taxon>Cymatolegaceae</taxon>
        <taxon>Vasconcelosia</taxon>
        <taxon>Vasconcelosia minhoensis</taxon>
    </lineage>
</organism>
<dbReference type="PRINTS" id="PR00111">
    <property type="entry name" value="ABHYDROLASE"/>
</dbReference>
<dbReference type="EMBL" id="JADEXG010000022">
    <property type="protein sequence ID" value="MBE9077841.1"/>
    <property type="molecule type" value="Genomic_DNA"/>
</dbReference>
<gene>
    <name evidence="3" type="ORF">IQ241_11135</name>
</gene>
<dbReference type="RefSeq" id="WP_193907036.1">
    <property type="nucleotide sequence ID" value="NZ_JADEXG010000022.1"/>
</dbReference>
<dbReference type="AlphaFoldDB" id="A0A8J7DLW5"/>
<dbReference type="Gene3D" id="3.40.50.1820">
    <property type="entry name" value="alpha/beta hydrolase"/>
    <property type="match status" value="1"/>
</dbReference>
<evidence type="ECO:0000313" key="4">
    <source>
        <dbReference type="Proteomes" id="UP000636505"/>
    </source>
</evidence>
<dbReference type="SUPFAM" id="SSF53474">
    <property type="entry name" value="alpha/beta-Hydrolases"/>
    <property type="match status" value="1"/>
</dbReference>
<evidence type="ECO:0000313" key="3">
    <source>
        <dbReference type="EMBL" id="MBE9077841.1"/>
    </source>
</evidence>
<dbReference type="Pfam" id="PF00561">
    <property type="entry name" value="Abhydrolase_1"/>
    <property type="match status" value="1"/>
</dbReference>
<sequence length="287" mass="31909">MATVVVNGVEHYYEWIAEADSPGASGRPVMVFLHGWAGSARYWESTAQALKSDFDCLLYDMRGFGRTQAPAAEQMVADPSLGSLESFAEDLRILLDQLGLSQPVYLNAHSMGGTVGLYFLDRCPERVQKAIFTCNGSFEYDQRAFEAFYRFGGYVVAVRPKWLSRVPLAPQMFMSRFLRRSIPLAEKQAFLKDFLVADGATAVGTLRAAVSKHATEVMPAAFSRVQRPALMISGEYDKITPAELGRQAAAMSDQIEYVLMKETAHFPMLEDPATYLEVVLDFVRAKS</sequence>
<dbReference type="PANTHER" id="PTHR43798">
    <property type="entry name" value="MONOACYLGLYCEROL LIPASE"/>
    <property type="match status" value="1"/>
</dbReference>
<accession>A0A8J7DLW5</accession>
<dbReference type="PANTHER" id="PTHR43798:SF31">
    <property type="entry name" value="AB HYDROLASE SUPERFAMILY PROTEIN YCLE"/>
    <property type="match status" value="1"/>
</dbReference>
<keyword evidence="1 3" id="KW-0378">Hydrolase</keyword>
<comment type="caution">
    <text evidence="3">The sequence shown here is derived from an EMBL/GenBank/DDBJ whole genome shotgun (WGS) entry which is preliminary data.</text>
</comment>
<name>A0A8J7DLW5_9CYAN</name>
<reference evidence="3" key="1">
    <citation type="submission" date="2020-10" db="EMBL/GenBank/DDBJ databases">
        <authorList>
            <person name="Castelo-Branco R."/>
            <person name="Eusebio N."/>
            <person name="Adriana R."/>
            <person name="Vieira A."/>
            <person name="Brugerolle De Fraissinette N."/>
            <person name="Rezende De Castro R."/>
            <person name="Schneider M.P."/>
            <person name="Vasconcelos V."/>
            <person name="Leao P.N."/>
        </authorList>
    </citation>
    <scope>NUCLEOTIDE SEQUENCE</scope>
    <source>
        <strain evidence="3">LEGE 07310</strain>
    </source>
</reference>
<protein>
    <submittedName>
        <fullName evidence="3">Alpha/beta hydrolase</fullName>
    </submittedName>
</protein>
<evidence type="ECO:0000256" key="1">
    <source>
        <dbReference type="ARBA" id="ARBA00022801"/>
    </source>
</evidence>
<keyword evidence="4" id="KW-1185">Reference proteome</keyword>
<dbReference type="InterPro" id="IPR029058">
    <property type="entry name" value="AB_hydrolase_fold"/>
</dbReference>
<dbReference type="Proteomes" id="UP000636505">
    <property type="component" value="Unassembled WGS sequence"/>
</dbReference>
<feature type="domain" description="AB hydrolase-1" evidence="2">
    <location>
        <begin position="28"/>
        <end position="272"/>
    </location>
</feature>
<proteinExistence type="predicted"/>
<dbReference type="GO" id="GO:0016787">
    <property type="term" value="F:hydrolase activity"/>
    <property type="evidence" value="ECO:0007669"/>
    <property type="project" value="UniProtKB-KW"/>
</dbReference>
<dbReference type="GO" id="GO:0016020">
    <property type="term" value="C:membrane"/>
    <property type="evidence" value="ECO:0007669"/>
    <property type="project" value="TreeGrafter"/>
</dbReference>
<dbReference type="InterPro" id="IPR050266">
    <property type="entry name" value="AB_hydrolase_sf"/>
</dbReference>